<dbReference type="PANTHER" id="PTHR33747:SF1">
    <property type="entry name" value="ADENYLATE CYCLASE-ASSOCIATED CAP C-TERMINAL DOMAIN-CONTAINING PROTEIN"/>
    <property type="match status" value="1"/>
</dbReference>
<dbReference type="InterPro" id="IPR004027">
    <property type="entry name" value="SEC_C_motif"/>
</dbReference>
<accession>A0ABY6GZV4</accession>
<dbReference type="EMBL" id="CP103300">
    <property type="protein sequence ID" value="UYM18092.1"/>
    <property type="molecule type" value="Genomic_DNA"/>
</dbReference>
<evidence type="ECO:0000313" key="1">
    <source>
        <dbReference type="EMBL" id="UYM18092.1"/>
    </source>
</evidence>
<gene>
    <name evidence="1" type="ORF">NX720_09355</name>
</gene>
<dbReference type="PANTHER" id="PTHR33747">
    <property type="entry name" value="UPF0225 PROTEIN SCO1677"/>
    <property type="match status" value="1"/>
</dbReference>
<proteinExistence type="predicted"/>
<protein>
    <submittedName>
        <fullName evidence="1">SEC-C metal-binding domain-containing protein</fullName>
    </submittedName>
</protein>
<sequence>MLDDILRASEAGFIGEMINLRSFERAKEYCEGTPEQWFSANRERLVKEFGYIREADKELEAWGMNQVFEFDPDELDEITAMIEEKSRQRAAQNQAIGNIYNQIFHESSDTPFIREGTKTGRNAPCPCGSGKKYKKCCGR</sequence>
<dbReference type="SUPFAM" id="SSF103642">
    <property type="entry name" value="Sec-C motif"/>
    <property type="match status" value="1"/>
</dbReference>
<reference evidence="1" key="1">
    <citation type="submission" date="2022-10" db="EMBL/GenBank/DDBJ databases">
        <title>Completed Genome Sequence of two octocoral isolated bacterium, Endozoicomonas euniceicola EF212T and Endozoicomonas gorgoniicola PS125T.</title>
        <authorList>
            <person name="Chiou Y.-J."/>
            <person name="Chen Y.-H."/>
        </authorList>
    </citation>
    <scope>NUCLEOTIDE SEQUENCE</scope>
    <source>
        <strain evidence="1">EF212</strain>
    </source>
</reference>
<dbReference type="RefSeq" id="WP_262600859.1">
    <property type="nucleotide sequence ID" value="NZ_CP103300.1"/>
</dbReference>
<evidence type="ECO:0000313" key="2">
    <source>
        <dbReference type="Proteomes" id="UP001163255"/>
    </source>
</evidence>
<dbReference type="Proteomes" id="UP001163255">
    <property type="component" value="Chromosome"/>
</dbReference>
<name>A0ABY6GZV4_9GAMM</name>
<dbReference type="Pfam" id="PF02810">
    <property type="entry name" value="SEC-C"/>
    <property type="match status" value="1"/>
</dbReference>
<organism evidence="1 2">
    <name type="scientific">Endozoicomonas euniceicola</name>
    <dbReference type="NCBI Taxonomy" id="1234143"/>
    <lineage>
        <taxon>Bacteria</taxon>
        <taxon>Pseudomonadati</taxon>
        <taxon>Pseudomonadota</taxon>
        <taxon>Gammaproteobacteria</taxon>
        <taxon>Oceanospirillales</taxon>
        <taxon>Endozoicomonadaceae</taxon>
        <taxon>Endozoicomonas</taxon>
    </lineage>
</organism>
<dbReference type="Gene3D" id="3.10.450.50">
    <property type="match status" value="1"/>
</dbReference>
<keyword evidence="2" id="KW-1185">Reference proteome</keyword>